<name>A0ABQ1XDH1_9MICC</name>
<dbReference type="Proteomes" id="UP000596938">
    <property type="component" value="Unassembled WGS sequence"/>
</dbReference>
<evidence type="ECO:0000313" key="2">
    <source>
        <dbReference type="Proteomes" id="UP000596938"/>
    </source>
</evidence>
<organism evidence="1 2">
    <name type="scientific">Pseudarthrobacter polychromogenes</name>
    <dbReference type="NCBI Taxonomy" id="1676"/>
    <lineage>
        <taxon>Bacteria</taxon>
        <taxon>Bacillati</taxon>
        <taxon>Actinomycetota</taxon>
        <taxon>Actinomycetes</taxon>
        <taxon>Micrococcales</taxon>
        <taxon>Micrococcaceae</taxon>
        <taxon>Pseudarthrobacter</taxon>
    </lineage>
</organism>
<evidence type="ECO:0008006" key="3">
    <source>
        <dbReference type="Google" id="ProtNLM"/>
    </source>
</evidence>
<dbReference type="EMBL" id="BMKU01000002">
    <property type="protein sequence ID" value="GGG87197.1"/>
    <property type="molecule type" value="Genomic_DNA"/>
</dbReference>
<evidence type="ECO:0000313" key="1">
    <source>
        <dbReference type="EMBL" id="GGG87197.1"/>
    </source>
</evidence>
<sequence>MMLGRRRFLEWIGAAAVTAGVPSALTPPATAVVPSPAYANTRFVSSGGDDANPGTKAAPWQTLGRVRAALDTGEVGRGDAVLLRRGDVFWGSLKVPVLKGTTGAFTLGSYGSGALPQINGYKVSKDAWVLHSPNVWKLNLAAGSGEFTGNTAGTSTDVGFLKAGGTIHGWKRWNLADLAQDWDFYSDDTHVYVRLGASPGAGVEIAVKQQGFRPASNTNASDLHILGHGAHGVGIYGTQNAQVTDCLIEEIGGSRVSKTTRYGNGVEIWIGCANVLVQGNTIRQTYDTGTTMQGSAEGSNVAWTDCRFVGNTIENCNQSLEVWSRGTPAAGTGHIRCSFTDNDCRDAGFSWAATIRPDQAGMGTHLLTYDVELPCDIEIARNSFVGAKDNFVRSSGTGRQIPEGIRTHSNTISLDSGQKIAYQHPETIEQLDAWRSRTGNGQG</sequence>
<dbReference type="SUPFAM" id="SSF51126">
    <property type="entry name" value="Pectin lyase-like"/>
    <property type="match status" value="1"/>
</dbReference>
<reference evidence="2" key="1">
    <citation type="journal article" date="2019" name="Int. J. Syst. Evol. Microbiol.">
        <title>The Global Catalogue of Microorganisms (GCM) 10K type strain sequencing project: providing services to taxonomists for standard genome sequencing and annotation.</title>
        <authorList>
            <consortium name="The Broad Institute Genomics Platform"/>
            <consortium name="The Broad Institute Genome Sequencing Center for Infectious Disease"/>
            <person name="Wu L."/>
            <person name="Ma J."/>
        </authorList>
    </citation>
    <scope>NUCLEOTIDE SEQUENCE [LARGE SCALE GENOMIC DNA]</scope>
    <source>
        <strain evidence="2">CGMCC 1.1927</strain>
    </source>
</reference>
<dbReference type="InterPro" id="IPR006311">
    <property type="entry name" value="TAT_signal"/>
</dbReference>
<dbReference type="Gene3D" id="2.160.20.10">
    <property type="entry name" value="Single-stranded right-handed beta-helix, Pectin lyase-like"/>
    <property type="match status" value="1"/>
</dbReference>
<dbReference type="InterPro" id="IPR011050">
    <property type="entry name" value="Pectin_lyase_fold/virulence"/>
</dbReference>
<proteinExistence type="predicted"/>
<dbReference type="InterPro" id="IPR012334">
    <property type="entry name" value="Pectin_lyas_fold"/>
</dbReference>
<keyword evidence="2" id="KW-1185">Reference proteome</keyword>
<gene>
    <name evidence="1" type="ORF">GCM10011577_06600</name>
</gene>
<dbReference type="RefSeq" id="WP_188809081.1">
    <property type="nucleotide sequence ID" value="NZ_BAAAWV010000001.1"/>
</dbReference>
<comment type="caution">
    <text evidence="1">The sequence shown here is derived from an EMBL/GenBank/DDBJ whole genome shotgun (WGS) entry which is preliminary data.</text>
</comment>
<accession>A0ABQ1XDH1</accession>
<protein>
    <recommendedName>
        <fullName evidence="3">Parallel beta helix pectate lyase-like protein</fullName>
    </recommendedName>
</protein>
<dbReference type="PROSITE" id="PS51318">
    <property type="entry name" value="TAT"/>
    <property type="match status" value="1"/>
</dbReference>